<dbReference type="SUPFAM" id="SSF53822">
    <property type="entry name" value="Periplasmic binding protein-like I"/>
    <property type="match status" value="1"/>
</dbReference>
<dbReference type="InterPro" id="IPR003760">
    <property type="entry name" value="PnrA-like"/>
</dbReference>
<proteinExistence type="inferred from homology"/>
<reference evidence="9 10" key="1">
    <citation type="submission" date="2023-05" db="EMBL/GenBank/DDBJ databases">
        <title>Lithophilousrod everest ZFBP1038 complete genpme.</title>
        <authorList>
            <person name="Tian M."/>
        </authorList>
    </citation>
    <scope>NUCLEOTIDE SEQUENCE [LARGE SCALE GENOMIC DNA]</scope>
    <source>
        <strain evidence="9 10">ZFBP1038</strain>
    </source>
</reference>
<sequence>MKTRLRYAAVVAASALLLTACGEAPTESGGGEASGSSEFLGCIVSDSGGFDDKSFNEAGFRGLNKAKEDGVISDTKTAESTSDADFAPNINQMVSQDCGLTITVGFLLATATADAAKANPESKFAIIDTALEEEAENVKSIQFDTAQAAYLAGYLAASQTKTGKVGTFGGIKLPSVTIFMDGFADGVAHFNEEKGKDVKVLGWDKAKQDGTFTGDFEDVKKGQSVSENLISQGADVLLPVAGPVGEGAAAAALDAKDVALIWVDSDGYETLAEKYKPLVMSTVVKKIDVAVEDVLKATAEGNFSNEPYVGTLENDGVALAPYHDWDSKIDDATKKEITDLQAAIIDGSVKVESQSSPK</sequence>
<evidence type="ECO:0000256" key="2">
    <source>
        <dbReference type="ARBA" id="ARBA00008610"/>
    </source>
</evidence>
<feature type="signal peptide" evidence="7">
    <location>
        <begin position="1"/>
        <end position="20"/>
    </location>
</feature>
<evidence type="ECO:0000256" key="6">
    <source>
        <dbReference type="ARBA" id="ARBA00023288"/>
    </source>
</evidence>
<dbReference type="EMBL" id="CP090958">
    <property type="protein sequence ID" value="WGW10843.1"/>
    <property type="molecule type" value="Genomic_DNA"/>
</dbReference>
<evidence type="ECO:0000313" key="9">
    <source>
        <dbReference type="EMBL" id="WGW10843.1"/>
    </source>
</evidence>
<evidence type="ECO:0000256" key="4">
    <source>
        <dbReference type="ARBA" id="ARBA00022729"/>
    </source>
</evidence>
<evidence type="ECO:0000256" key="3">
    <source>
        <dbReference type="ARBA" id="ARBA00022475"/>
    </source>
</evidence>
<dbReference type="InterPro" id="IPR028082">
    <property type="entry name" value="Peripla_BP_I"/>
</dbReference>
<dbReference type="PROSITE" id="PS51257">
    <property type="entry name" value="PROKAR_LIPOPROTEIN"/>
    <property type="match status" value="1"/>
</dbReference>
<organism evidence="9 10">
    <name type="scientific">Saxibacter everestensis</name>
    <dbReference type="NCBI Taxonomy" id="2909229"/>
    <lineage>
        <taxon>Bacteria</taxon>
        <taxon>Bacillati</taxon>
        <taxon>Actinomycetota</taxon>
        <taxon>Actinomycetes</taxon>
        <taxon>Micrococcales</taxon>
        <taxon>Brevibacteriaceae</taxon>
        <taxon>Saxibacter</taxon>
    </lineage>
</organism>
<dbReference type="PANTHER" id="PTHR34296:SF2">
    <property type="entry name" value="ABC TRANSPORTER GUANOSINE-BINDING PROTEIN NUPN"/>
    <property type="match status" value="1"/>
</dbReference>
<dbReference type="Pfam" id="PF02608">
    <property type="entry name" value="Bmp"/>
    <property type="match status" value="1"/>
</dbReference>
<comment type="subcellular location">
    <subcellularLocation>
        <location evidence="1">Cell membrane</location>
        <topology evidence="1">Lipid-anchor</topology>
    </subcellularLocation>
</comment>
<protein>
    <submittedName>
        <fullName evidence="9">BMP family ABC transporter substrate-binding protein</fullName>
    </submittedName>
</protein>
<dbReference type="InterPro" id="IPR050957">
    <property type="entry name" value="BMP_lipoprotein"/>
</dbReference>
<dbReference type="RefSeq" id="WP_349637626.1">
    <property type="nucleotide sequence ID" value="NZ_CP090958.1"/>
</dbReference>
<gene>
    <name evidence="9" type="ORF">LWF01_12045</name>
</gene>
<keyword evidence="4 7" id="KW-0732">Signal</keyword>
<evidence type="ECO:0000256" key="5">
    <source>
        <dbReference type="ARBA" id="ARBA00023136"/>
    </source>
</evidence>
<feature type="chain" id="PRO_5046762588" evidence="7">
    <location>
        <begin position="21"/>
        <end position="358"/>
    </location>
</feature>
<evidence type="ECO:0000256" key="7">
    <source>
        <dbReference type="SAM" id="SignalP"/>
    </source>
</evidence>
<comment type="similarity">
    <text evidence="2">Belongs to the BMP lipoprotein family.</text>
</comment>
<name>A0ABY8QPG3_9MICO</name>
<keyword evidence="10" id="KW-1185">Reference proteome</keyword>
<feature type="domain" description="ABC transporter substrate-binding protein PnrA-like" evidence="8">
    <location>
        <begin position="44"/>
        <end position="353"/>
    </location>
</feature>
<dbReference type="CDD" id="cd06354">
    <property type="entry name" value="PBP1_PrnA-like"/>
    <property type="match status" value="1"/>
</dbReference>
<keyword evidence="6" id="KW-0449">Lipoprotein</keyword>
<dbReference type="Proteomes" id="UP001209083">
    <property type="component" value="Chromosome"/>
</dbReference>
<keyword evidence="5" id="KW-0472">Membrane</keyword>
<keyword evidence="3" id="KW-1003">Cell membrane</keyword>
<dbReference type="Gene3D" id="3.40.50.2300">
    <property type="match status" value="2"/>
</dbReference>
<evidence type="ECO:0000313" key="10">
    <source>
        <dbReference type="Proteomes" id="UP001209083"/>
    </source>
</evidence>
<evidence type="ECO:0000256" key="1">
    <source>
        <dbReference type="ARBA" id="ARBA00004193"/>
    </source>
</evidence>
<dbReference type="PANTHER" id="PTHR34296">
    <property type="entry name" value="TRANSCRIPTIONAL ACTIVATOR PROTEIN MED"/>
    <property type="match status" value="1"/>
</dbReference>
<accession>A0ABY8QPG3</accession>
<evidence type="ECO:0000259" key="8">
    <source>
        <dbReference type="Pfam" id="PF02608"/>
    </source>
</evidence>